<reference evidence="3 4" key="1">
    <citation type="submission" date="2021-03" db="EMBL/GenBank/DDBJ databases">
        <title>Whole genome sequence of Metabacillus bambusae BG109.</title>
        <authorList>
            <person name="Jeong J.W."/>
        </authorList>
    </citation>
    <scope>NUCLEOTIDE SEQUENCE [LARGE SCALE GENOMIC DNA]</scope>
    <source>
        <strain evidence="3 4">BG109</strain>
    </source>
</reference>
<dbReference type="InterPro" id="IPR035218">
    <property type="entry name" value="DUF5327"/>
</dbReference>
<protein>
    <submittedName>
        <fullName evidence="3">YwdI family protein</fullName>
    </submittedName>
</protein>
<organism evidence="3 4">
    <name type="scientific">Metabacillus bambusae</name>
    <dbReference type="NCBI Taxonomy" id="2795218"/>
    <lineage>
        <taxon>Bacteria</taxon>
        <taxon>Bacillati</taxon>
        <taxon>Bacillota</taxon>
        <taxon>Bacilli</taxon>
        <taxon>Bacillales</taxon>
        <taxon>Bacillaceae</taxon>
        <taxon>Metabacillus</taxon>
    </lineage>
</organism>
<name>A0ABS3N397_9BACI</name>
<feature type="coiled-coil region" evidence="1">
    <location>
        <begin position="2"/>
        <end position="29"/>
    </location>
</feature>
<comment type="caution">
    <text evidence="3">The sequence shown here is derived from an EMBL/GenBank/DDBJ whole genome shotgun (WGS) entry which is preliminary data.</text>
</comment>
<sequence length="100" mass="11203">MNIHVSKLLQKMEEELDKAKKSDTDKELREKLVVIKSLCEVILDEKSSSLNIPSPTSNEINQAELQKMMGNMSTAVKQQPTISSTPFKESDANGDSLFDF</sequence>
<evidence type="ECO:0000256" key="2">
    <source>
        <dbReference type="SAM" id="MobiDB-lite"/>
    </source>
</evidence>
<feature type="region of interest" description="Disordered" evidence="2">
    <location>
        <begin position="78"/>
        <end position="100"/>
    </location>
</feature>
<evidence type="ECO:0000313" key="4">
    <source>
        <dbReference type="Proteomes" id="UP000663981"/>
    </source>
</evidence>
<proteinExistence type="predicted"/>
<dbReference type="Proteomes" id="UP000663981">
    <property type="component" value="Unassembled WGS sequence"/>
</dbReference>
<accession>A0ABS3N397</accession>
<keyword evidence="1" id="KW-0175">Coiled coil</keyword>
<feature type="compositionally biased region" description="Polar residues" evidence="2">
    <location>
        <begin position="78"/>
        <end position="87"/>
    </location>
</feature>
<dbReference type="Pfam" id="PF17261">
    <property type="entry name" value="DUF5327"/>
    <property type="match status" value="1"/>
</dbReference>
<gene>
    <name evidence="3" type="ORF">I7822_13810</name>
</gene>
<keyword evidence="4" id="KW-1185">Reference proteome</keyword>
<evidence type="ECO:0000256" key="1">
    <source>
        <dbReference type="SAM" id="Coils"/>
    </source>
</evidence>
<evidence type="ECO:0000313" key="3">
    <source>
        <dbReference type="EMBL" id="MBO1512747.1"/>
    </source>
</evidence>
<dbReference type="EMBL" id="JAGDEL010000009">
    <property type="protein sequence ID" value="MBO1512747.1"/>
    <property type="molecule type" value="Genomic_DNA"/>
</dbReference>
<dbReference type="RefSeq" id="WP_207979106.1">
    <property type="nucleotide sequence ID" value="NZ_JAGDEL010000009.1"/>
</dbReference>